<dbReference type="VEuPathDB" id="FungiDB:P175DRAFT_076735"/>
<evidence type="ECO:0000256" key="1">
    <source>
        <dbReference type="SAM" id="SignalP"/>
    </source>
</evidence>
<comment type="caution">
    <text evidence="2">The sequence shown here is derived from an EMBL/GenBank/DDBJ whole genome shotgun (WGS) entry which is preliminary data.</text>
</comment>
<feature type="chain" id="PRO_5002528888" evidence="1">
    <location>
        <begin position="21"/>
        <end position="99"/>
    </location>
</feature>
<dbReference type="EMBL" id="JYKN01000975">
    <property type="protein sequence ID" value="KKK22178.1"/>
    <property type="molecule type" value="Genomic_DNA"/>
</dbReference>
<evidence type="ECO:0000313" key="2">
    <source>
        <dbReference type="EMBL" id="KKK22178.1"/>
    </source>
</evidence>
<keyword evidence="1" id="KW-0732">Signal</keyword>
<dbReference type="Proteomes" id="UP000034947">
    <property type="component" value="Unassembled WGS sequence"/>
</dbReference>
<evidence type="ECO:0000313" key="3">
    <source>
        <dbReference type="Proteomes" id="UP000034947"/>
    </source>
</evidence>
<proteinExistence type="predicted"/>
<organism evidence="2 3">
    <name type="scientific">Aspergillus ochraceoroseus</name>
    <dbReference type="NCBI Taxonomy" id="138278"/>
    <lineage>
        <taxon>Eukaryota</taxon>
        <taxon>Fungi</taxon>
        <taxon>Dikarya</taxon>
        <taxon>Ascomycota</taxon>
        <taxon>Pezizomycotina</taxon>
        <taxon>Eurotiomycetes</taxon>
        <taxon>Eurotiomycetidae</taxon>
        <taxon>Eurotiales</taxon>
        <taxon>Aspergillaceae</taxon>
        <taxon>Aspergillus</taxon>
        <taxon>Aspergillus subgen. Nidulantes</taxon>
    </lineage>
</organism>
<accession>A0A0F8URU2</accession>
<protein>
    <submittedName>
        <fullName evidence="2">Uncharacterized protein</fullName>
    </submittedName>
</protein>
<reference evidence="2 3" key="1">
    <citation type="submission" date="2015-02" db="EMBL/GenBank/DDBJ databases">
        <title>Draft Genome Sequences of Two Closely-Related Aflatoxigenic Aspergillus Species Obtained from the Cote d'Ivoire.</title>
        <authorList>
            <person name="Moore G.G."/>
            <person name="Beltz S.B."/>
            <person name="Mack B.M."/>
        </authorList>
    </citation>
    <scope>NUCLEOTIDE SEQUENCE [LARGE SCALE GENOMIC DNA]</scope>
    <source>
        <strain evidence="2 3">SRRC1432</strain>
    </source>
</reference>
<gene>
    <name evidence="2" type="ORF">AOCH_005296</name>
</gene>
<dbReference type="OrthoDB" id="4291851at2759"/>
<name>A0A0F8URU2_9EURO</name>
<feature type="signal peptide" evidence="1">
    <location>
        <begin position="1"/>
        <end position="20"/>
    </location>
</feature>
<sequence>MRSIQLALLSLILLVTSTTAKTTTIGIETEEGSHAVTIPMDDCHYLDEEEVYKVAISKKCRFFTGPGCTGRNTLLEPGEHASSEAVMLTSVLCEEPDPF</sequence>
<dbReference type="AlphaFoldDB" id="A0A0F8URU2"/>
<keyword evidence="3" id="KW-1185">Reference proteome</keyword>